<evidence type="ECO:0000256" key="1">
    <source>
        <dbReference type="SAM" id="MobiDB-lite"/>
    </source>
</evidence>
<dbReference type="OrthoDB" id="5416037at2759"/>
<evidence type="ECO:0000313" key="4">
    <source>
        <dbReference type="EMBL" id="KAF2487192.1"/>
    </source>
</evidence>
<reference evidence="4" key="1">
    <citation type="journal article" date="2020" name="Stud. Mycol.">
        <title>101 Dothideomycetes genomes: a test case for predicting lifestyles and emergence of pathogens.</title>
        <authorList>
            <person name="Haridas S."/>
            <person name="Albert R."/>
            <person name="Binder M."/>
            <person name="Bloem J."/>
            <person name="Labutti K."/>
            <person name="Salamov A."/>
            <person name="Andreopoulos B."/>
            <person name="Baker S."/>
            <person name="Barry K."/>
            <person name="Bills G."/>
            <person name="Bluhm B."/>
            <person name="Cannon C."/>
            <person name="Castanera R."/>
            <person name="Culley D."/>
            <person name="Daum C."/>
            <person name="Ezra D."/>
            <person name="Gonzalez J."/>
            <person name="Henrissat B."/>
            <person name="Kuo A."/>
            <person name="Liang C."/>
            <person name="Lipzen A."/>
            <person name="Lutzoni F."/>
            <person name="Magnuson J."/>
            <person name="Mondo S."/>
            <person name="Nolan M."/>
            <person name="Ohm R."/>
            <person name="Pangilinan J."/>
            <person name="Park H.-J."/>
            <person name="Ramirez L."/>
            <person name="Alfaro M."/>
            <person name="Sun H."/>
            <person name="Tritt A."/>
            <person name="Yoshinaga Y."/>
            <person name="Zwiers L.-H."/>
            <person name="Turgeon B."/>
            <person name="Goodwin S."/>
            <person name="Spatafora J."/>
            <person name="Crous P."/>
            <person name="Grigoriev I."/>
        </authorList>
    </citation>
    <scope>NUCLEOTIDE SEQUENCE</scope>
    <source>
        <strain evidence="4">CBS 113389</strain>
    </source>
</reference>
<feature type="transmembrane region" description="Helical" evidence="2">
    <location>
        <begin position="328"/>
        <end position="347"/>
    </location>
</feature>
<dbReference type="EMBL" id="MU001631">
    <property type="protein sequence ID" value="KAF2487192.1"/>
    <property type="molecule type" value="Genomic_DNA"/>
</dbReference>
<dbReference type="PANTHER" id="PTHR34502">
    <property type="entry name" value="DUF6594 DOMAIN-CONTAINING PROTEIN-RELATED"/>
    <property type="match status" value="1"/>
</dbReference>
<dbReference type="RefSeq" id="XP_033593761.1">
    <property type="nucleotide sequence ID" value="XM_033736328.1"/>
</dbReference>
<keyword evidence="2" id="KW-0812">Transmembrane</keyword>
<accession>A0A6A6Q4H5</accession>
<keyword evidence="2" id="KW-1133">Transmembrane helix</keyword>
<dbReference type="Pfam" id="PF20237">
    <property type="entry name" value="DUF6594"/>
    <property type="match status" value="1"/>
</dbReference>
<keyword evidence="2" id="KW-0472">Membrane</keyword>
<dbReference type="GeneID" id="54477330"/>
<name>A0A6A6Q4H5_9PEZI</name>
<feature type="domain" description="DUF6594" evidence="3">
    <location>
        <begin position="155"/>
        <end position="307"/>
    </location>
</feature>
<feature type="compositionally biased region" description="Polar residues" evidence="1">
    <location>
        <begin position="115"/>
        <end position="151"/>
    </location>
</feature>
<dbReference type="InterPro" id="IPR046529">
    <property type="entry name" value="DUF6594"/>
</dbReference>
<keyword evidence="5" id="KW-1185">Reference proteome</keyword>
<feature type="transmembrane region" description="Helical" evidence="2">
    <location>
        <begin position="359"/>
        <end position="375"/>
    </location>
</feature>
<feature type="region of interest" description="Disordered" evidence="1">
    <location>
        <begin position="1"/>
        <end position="68"/>
    </location>
</feature>
<sequence length="376" mass="41850">MSGNERLDASLELQPSVEDESEDKPDVPPSLPSPLEEQAQHPRPGFQHSSPQHADGVSHDYNFPSSHMPYAQRGYPHYRPTVYDQPRVLPTPWSPPPHSLYFHQTPPQHYPWPSPSGTTVPTHAVNNHTTPPASRSNHATGTGPPDNNTAPSKPDFEPPALYRRFAHLTHRILLSLQDELLDLEAHLQRYDEAIGTLQRATPAQPGSRTAHQPEWQHRQNDRDLLLCRAQLLAQIEAKMERYHRHLSTSASISGHTSPATPEQIDSYKQWIKTHSPSNEERLLSDPTDLIVPCSNTRALLTLVRSNSPITIFALLVLLYTAREKSGGPVLVFAGIVVAWPFMAPFAGPRLRMGLPANDFAFLGAMFAMVAAWLGVV</sequence>
<feature type="region of interest" description="Disordered" evidence="1">
    <location>
        <begin position="104"/>
        <end position="158"/>
    </location>
</feature>
<feature type="transmembrane region" description="Helical" evidence="2">
    <location>
        <begin position="298"/>
        <end position="321"/>
    </location>
</feature>
<protein>
    <recommendedName>
        <fullName evidence="3">DUF6594 domain-containing protein</fullName>
    </recommendedName>
</protein>
<evidence type="ECO:0000259" key="3">
    <source>
        <dbReference type="Pfam" id="PF20237"/>
    </source>
</evidence>
<evidence type="ECO:0000313" key="5">
    <source>
        <dbReference type="Proteomes" id="UP000799767"/>
    </source>
</evidence>
<dbReference type="AlphaFoldDB" id="A0A6A6Q4H5"/>
<evidence type="ECO:0000256" key="2">
    <source>
        <dbReference type="SAM" id="Phobius"/>
    </source>
</evidence>
<dbReference type="PANTHER" id="PTHR34502:SF6">
    <property type="entry name" value="DUF6594 DOMAIN-CONTAINING PROTEIN"/>
    <property type="match status" value="1"/>
</dbReference>
<dbReference type="Proteomes" id="UP000799767">
    <property type="component" value="Unassembled WGS sequence"/>
</dbReference>
<gene>
    <name evidence="4" type="ORF">BDY17DRAFT_319752</name>
</gene>
<organism evidence="4 5">
    <name type="scientific">Neohortaea acidophila</name>
    <dbReference type="NCBI Taxonomy" id="245834"/>
    <lineage>
        <taxon>Eukaryota</taxon>
        <taxon>Fungi</taxon>
        <taxon>Dikarya</taxon>
        <taxon>Ascomycota</taxon>
        <taxon>Pezizomycotina</taxon>
        <taxon>Dothideomycetes</taxon>
        <taxon>Dothideomycetidae</taxon>
        <taxon>Mycosphaerellales</taxon>
        <taxon>Teratosphaeriaceae</taxon>
        <taxon>Neohortaea</taxon>
    </lineage>
</organism>
<proteinExistence type="predicted"/>